<dbReference type="PANTHER" id="PTHR46746">
    <property type="entry name" value="KILLER CELL LECTIN-LIKE RECEPTOR SUBFAMILY F MEMBER 2"/>
    <property type="match status" value="1"/>
</dbReference>
<dbReference type="InterPro" id="IPR051379">
    <property type="entry name" value="C-type_Lectin_Receptor_IMM"/>
</dbReference>
<keyword evidence="1" id="KW-0430">Lectin</keyword>
<dbReference type="PANTHER" id="PTHR46746:SF9">
    <property type="entry name" value="CD209 ANTIGEN-LIKE PROTEIN C-LIKE"/>
    <property type="match status" value="1"/>
</dbReference>
<dbReference type="SUPFAM" id="SSF56436">
    <property type="entry name" value="C-type lectin-like"/>
    <property type="match status" value="1"/>
</dbReference>
<gene>
    <name evidence="4" type="ORF">AMECASPLE_038775</name>
</gene>
<evidence type="ECO:0000259" key="3">
    <source>
        <dbReference type="PROSITE" id="PS50041"/>
    </source>
</evidence>
<dbReference type="Pfam" id="PF00059">
    <property type="entry name" value="Lectin_C"/>
    <property type="match status" value="1"/>
</dbReference>
<feature type="domain" description="C-type lectin" evidence="3">
    <location>
        <begin position="24"/>
        <end position="103"/>
    </location>
</feature>
<dbReference type="EMBL" id="JAHRIP010016806">
    <property type="protein sequence ID" value="MEQ2286111.1"/>
    <property type="molecule type" value="Genomic_DNA"/>
</dbReference>
<evidence type="ECO:0000313" key="5">
    <source>
        <dbReference type="Proteomes" id="UP001469553"/>
    </source>
</evidence>
<keyword evidence="2" id="KW-1015">Disulfide bond</keyword>
<protein>
    <recommendedName>
        <fullName evidence="3">C-type lectin domain-containing protein</fullName>
    </recommendedName>
</protein>
<accession>A0ABV0XXM2</accession>
<comment type="caution">
    <text evidence="4">The sequence shown here is derived from an EMBL/GenBank/DDBJ whole genome shotgun (WGS) entry which is preliminary data.</text>
</comment>
<dbReference type="Gene3D" id="3.10.100.10">
    <property type="entry name" value="Mannose-Binding Protein A, subunit A"/>
    <property type="match status" value="1"/>
</dbReference>
<reference evidence="4 5" key="1">
    <citation type="submission" date="2021-06" db="EMBL/GenBank/DDBJ databases">
        <authorList>
            <person name="Palmer J.M."/>
        </authorList>
    </citation>
    <scope>NUCLEOTIDE SEQUENCE [LARGE SCALE GENOMIC DNA]</scope>
    <source>
        <strain evidence="4 5">AS_MEX2019</strain>
        <tissue evidence="4">Muscle</tissue>
    </source>
</reference>
<dbReference type="InterPro" id="IPR016187">
    <property type="entry name" value="CTDL_fold"/>
</dbReference>
<sequence>MLIIFSAYMMKTECQLCPKDWIVLQEKCYLFYNKSVPWRTWEESREYCLNLDSDLVVIDTLHEQEFICNHTKFYYDKWHGYWMGLQQINNNWIWLDGHNDSLR</sequence>
<keyword evidence="5" id="KW-1185">Reference proteome</keyword>
<proteinExistence type="predicted"/>
<evidence type="ECO:0000256" key="1">
    <source>
        <dbReference type="ARBA" id="ARBA00022734"/>
    </source>
</evidence>
<dbReference type="PROSITE" id="PS50041">
    <property type="entry name" value="C_TYPE_LECTIN_2"/>
    <property type="match status" value="1"/>
</dbReference>
<organism evidence="4 5">
    <name type="scientific">Ameca splendens</name>
    <dbReference type="NCBI Taxonomy" id="208324"/>
    <lineage>
        <taxon>Eukaryota</taxon>
        <taxon>Metazoa</taxon>
        <taxon>Chordata</taxon>
        <taxon>Craniata</taxon>
        <taxon>Vertebrata</taxon>
        <taxon>Euteleostomi</taxon>
        <taxon>Actinopterygii</taxon>
        <taxon>Neopterygii</taxon>
        <taxon>Teleostei</taxon>
        <taxon>Neoteleostei</taxon>
        <taxon>Acanthomorphata</taxon>
        <taxon>Ovalentaria</taxon>
        <taxon>Atherinomorphae</taxon>
        <taxon>Cyprinodontiformes</taxon>
        <taxon>Goodeidae</taxon>
        <taxon>Ameca</taxon>
    </lineage>
</organism>
<dbReference type="InterPro" id="IPR001304">
    <property type="entry name" value="C-type_lectin-like"/>
</dbReference>
<evidence type="ECO:0000256" key="2">
    <source>
        <dbReference type="ARBA" id="ARBA00023157"/>
    </source>
</evidence>
<evidence type="ECO:0000313" key="4">
    <source>
        <dbReference type="EMBL" id="MEQ2286111.1"/>
    </source>
</evidence>
<dbReference type="InterPro" id="IPR016186">
    <property type="entry name" value="C-type_lectin-like/link_sf"/>
</dbReference>
<name>A0ABV0XXM2_9TELE</name>
<dbReference type="Proteomes" id="UP001469553">
    <property type="component" value="Unassembled WGS sequence"/>
</dbReference>